<evidence type="ECO:0000313" key="1">
    <source>
        <dbReference type="EMBL" id="JAT19610.1"/>
    </source>
</evidence>
<protein>
    <submittedName>
        <fullName evidence="1">Uncharacterized protein</fullName>
    </submittedName>
</protein>
<reference evidence="1" key="1">
    <citation type="submission" date="2015-11" db="EMBL/GenBank/DDBJ databases">
        <title>De novo transcriptome assembly of four potential Pierce s Disease insect vectors from Arizona vineyards.</title>
        <authorList>
            <person name="Tassone E.E."/>
        </authorList>
    </citation>
    <scope>NUCLEOTIDE SEQUENCE</scope>
</reference>
<accession>A0A1B6L7G5</accession>
<organism evidence="1">
    <name type="scientific">Graphocephala atropunctata</name>
    <dbReference type="NCBI Taxonomy" id="36148"/>
    <lineage>
        <taxon>Eukaryota</taxon>
        <taxon>Metazoa</taxon>
        <taxon>Ecdysozoa</taxon>
        <taxon>Arthropoda</taxon>
        <taxon>Hexapoda</taxon>
        <taxon>Insecta</taxon>
        <taxon>Pterygota</taxon>
        <taxon>Neoptera</taxon>
        <taxon>Paraneoptera</taxon>
        <taxon>Hemiptera</taxon>
        <taxon>Auchenorrhyncha</taxon>
        <taxon>Membracoidea</taxon>
        <taxon>Cicadellidae</taxon>
        <taxon>Cicadellinae</taxon>
        <taxon>Cicadellini</taxon>
        <taxon>Graphocephala</taxon>
    </lineage>
</organism>
<dbReference type="EMBL" id="GEBQ01020367">
    <property type="protein sequence ID" value="JAT19610.1"/>
    <property type="molecule type" value="Transcribed_RNA"/>
</dbReference>
<gene>
    <name evidence="1" type="ORF">g.4701</name>
</gene>
<dbReference type="AlphaFoldDB" id="A0A1B6L7G5"/>
<sequence length="168" mass="19509">ECFHQSCPCASTMARYWKHFRTCQSLIFIVYFCDFINCENINPELQPLLNKLDLDEKYHGMANEMYKEADKTLTQERDPLKHIEGLNLSVRMLLGSIPGPDKLIGTEAEVMGKKILQFAKEEFGKHVIAESLLKSKYNMTDEEIVKFKRLFDDTKDCVEKLNTLFDCV</sequence>
<proteinExistence type="predicted"/>
<feature type="non-terminal residue" evidence="1">
    <location>
        <position position="1"/>
    </location>
</feature>
<name>A0A1B6L7G5_9HEMI</name>